<dbReference type="EMBL" id="OZ019903">
    <property type="protein sequence ID" value="CAK9195678.1"/>
    <property type="molecule type" value="Genomic_DNA"/>
</dbReference>
<evidence type="ECO:0008006" key="3">
    <source>
        <dbReference type="Google" id="ProtNLM"/>
    </source>
</evidence>
<proteinExistence type="predicted"/>
<dbReference type="Proteomes" id="UP001497512">
    <property type="component" value="Chromosome 11"/>
</dbReference>
<accession>A0ABP0TFV6</accession>
<reference evidence="1" key="1">
    <citation type="submission" date="2024-02" db="EMBL/GenBank/DDBJ databases">
        <authorList>
            <consortium name="ELIXIR-Norway"/>
            <consortium name="Elixir Norway"/>
        </authorList>
    </citation>
    <scope>NUCLEOTIDE SEQUENCE</scope>
</reference>
<organism evidence="1 2">
    <name type="scientific">Sphagnum troendelagicum</name>
    <dbReference type="NCBI Taxonomy" id="128251"/>
    <lineage>
        <taxon>Eukaryota</taxon>
        <taxon>Viridiplantae</taxon>
        <taxon>Streptophyta</taxon>
        <taxon>Embryophyta</taxon>
        <taxon>Bryophyta</taxon>
        <taxon>Sphagnophytina</taxon>
        <taxon>Sphagnopsida</taxon>
        <taxon>Sphagnales</taxon>
        <taxon>Sphagnaceae</taxon>
        <taxon>Sphagnum</taxon>
    </lineage>
</organism>
<sequence length="485" mass="53816">MKSVLAAQFWNEEVQSARSLDAVMHALPKEAPALGMVQGTHLSRSQQLLLLQRMLWIPCTPSYVVDSDNSGGLVLDRVLASTGGSHWWTTLTGRVRAQRLFGKVGHQQKDTVNENSQSRAPTVKRKKWLDYAGRLLDSSLYALCLRSRIQLGPHTSLSASSELDSLSSSTTDHEEADFDDRLPWRGRVALRHKMQRHHLIMEAAWHQCFMDREARYWEVPQAVSVDVVSARPTAGLRYRLGVHQSAGMPVESGGEVRARKVPLGALPGTWFQAAASLEKSLNLWKDGLHLRHTSGKPYSVLGTSPHLSISGIVGGLVSASLEPKFKNYGFRSTVRYQALEDSDQQELKPEISQPVSADLFASLGLSAQLGLFQRLVLDFTKLDVRVDLGAAAATMSSRSATAHQRDENGFPSLVLSLQQQVVGPVRARIDSRLALDPSAPREWPYMQELVYGLDYCLESLGAAKVCVWYSPTRREGMAELRILER</sequence>
<evidence type="ECO:0000313" key="1">
    <source>
        <dbReference type="EMBL" id="CAK9195678.1"/>
    </source>
</evidence>
<gene>
    <name evidence="1" type="ORF">CSSPTR1EN2_LOCUS3068</name>
</gene>
<dbReference type="InterPro" id="IPR044160">
    <property type="entry name" value="TGD4-like"/>
</dbReference>
<evidence type="ECO:0000313" key="2">
    <source>
        <dbReference type="Proteomes" id="UP001497512"/>
    </source>
</evidence>
<dbReference type="PANTHER" id="PTHR34954">
    <property type="entry name" value="EXPRESSED PROTEIN"/>
    <property type="match status" value="1"/>
</dbReference>
<dbReference type="Pfam" id="PF12600">
    <property type="entry name" value="DUF3769"/>
    <property type="match status" value="1"/>
</dbReference>
<name>A0ABP0TFV6_9BRYO</name>
<protein>
    <recommendedName>
        <fullName evidence="3">Protein TRIGALACTOSYLDIACYLGLYCEROL 4, chloroplastic</fullName>
    </recommendedName>
</protein>
<keyword evidence="2" id="KW-1185">Reference proteome</keyword>
<dbReference type="PANTHER" id="PTHR34954:SF3">
    <property type="entry name" value="EXPRESSED PROTEIN"/>
    <property type="match status" value="1"/>
</dbReference>
<dbReference type="InterPro" id="IPR022244">
    <property type="entry name" value="DUF3769"/>
</dbReference>